<evidence type="ECO:0000313" key="1">
    <source>
        <dbReference type="EMBL" id="EMS66371.1"/>
    </source>
</evidence>
<dbReference type="AlphaFoldDB" id="M8A316"/>
<organism evidence="1">
    <name type="scientific">Triticum urartu</name>
    <name type="common">Red wild einkorn</name>
    <name type="synonym">Crithodium urartu</name>
    <dbReference type="NCBI Taxonomy" id="4572"/>
    <lineage>
        <taxon>Eukaryota</taxon>
        <taxon>Viridiplantae</taxon>
        <taxon>Streptophyta</taxon>
        <taxon>Embryophyta</taxon>
        <taxon>Tracheophyta</taxon>
        <taxon>Spermatophyta</taxon>
        <taxon>Magnoliopsida</taxon>
        <taxon>Liliopsida</taxon>
        <taxon>Poales</taxon>
        <taxon>Poaceae</taxon>
        <taxon>BOP clade</taxon>
        <taxon>Pooideae</taxon>
        <taxon>Triticodae</taxon>
        <taxon>Triticeae</taxon>
        <taxon>Triticinae</taxon>
        <taxon>Triticum</taxon>
    </lineage>
</organism>
<sequence length="119" mass="13392">MEALQPMGTVTVASRGWPRRQPRLGGRTNVGCRPWRTTGSALRAVAGLRMDKEEGLRDELRIKDCTKYAILGKVYILLKIEMVGKQSIGDHRTCRNFQGNVSLWLKYIGFPLKSLNCNA</sequence>
<protein>
    <submittedName>
        <fullName evidence="1">Uncharacterized protein</fullName>
    </submittedName>
</protein>
<dbReference type="OMA" id="IKDCTKY"/>
<dbReference type="EMBL" id="KD032870">
    <property type="protein sequence ID" value="EMS66371.1"/>
    <property type="molecule type" value="Genomic_DNA"/>
</dbReference>
<accession>M8A316</accession>
<reference evidence="1" key="1">
    <citation type="journal article" date="2013" name="Nature">
        <title>Draft genome of the wheat A-genome progenitor Triticum urartu.</title>
        <authorList>
            <person name="Ling H.Q."/>
            <person name="Zhao S."/>
            <person name="Liu D."/>
            <person name="Wang J."/>
            <person name="Sun H."/>
            <person name="Zhang C."/>
            <person name="Fan H."/>
            <person name="Li D."/>
            <person name="Dong L."/>
            <person name="Tao Y."/>
            <person name="Gao C."/>
            <person name="Wu H."/>
            <person name="Li Y."/>
            <person name="Cui Y."/>
            <person name="Guo X."/>
            <person name="Zheng S."/>
            <person name="Wang B."/>
            <person name="Yu K."/>
            <person name="Liang Q."/>
            <person name="Yang W."/>
            <person name="Lou X."/>
            <person name="Chen J."/>
            <person name="Feng M."/>
            <person name="Jian J."/>
            <person name="Zhang X."/>
            <person name="Luo G."/>
            <person name="Jiang Y."/>
            <person name="Liu J."/>
            <person name="Wang Z."/>
            <person name="Sha Y."/>
            <person name="Zhang B."/>
            <person name="Wu H."/>
            <person name="Tang D."/>
            <person name="Shen Q."/>
            <person name="Xue P."/>
            <person name="Zou S."/>
            <person name="Wang X."/>
            <person name="Liu X."/>
            <person name="Wang F."/>
            <person name="Yang Y."/>
            <person name="An X."/>
            <person name="Dong Z."/>
            <person name="Zhang K."/>
            <person name="Zhang X."/>
            <person name="Luo M.C."/>
            <person name="Dvorak J."/>
            <person name="Tong Y."/>
            <person name="Wang J."/>
            <person name="Yang H."/>
            <person name="Li Z."/>
            <person name="Wang D."/>
            <person name="Zhang A."/>
            <person name="Wang J."/>
        </authorList>
    </citation>
    <scope>NUCLEOTIDE SEQUENCE</scope>
</reference>
<proteinExistence type="predicted"/>
<name>M8A316_TRIUA</name>
<gene>
    <name evidence="1" type="ORF">TRIUR3_12857</name>
</gene>